<dbReference type="EMBL" id="MCAS01000067">
    <property type="protein sequence ID" value="RKF31513.1"/>
    <property type="molecule type" value="Genomic_DNA"/>
</dbReference>
<accession>A0A3R7L6T0</accession>
<evidence type="ECO:0000313" key="2">
    <source>
        <dbReference type="Proteomes" id="UP000283709"/>
    </source>
</evidence>
<protein>
    <submittedName>
        <fullName evidence="1">Uncharacterized protein</fullName>
    </submittedName>
</protein>
<name>A0A3R7L6T0_9BURK</name>
<organism evidence="1 2">
    <name type="scientific">Paraburkholderia fungorum</name>
    <dbReference type="NCBI Taxonomy" id="134537"/>
    <lineage>
        <taxon>Bacteria</taxon>
        <taxon>Pseudomonadati</taxon>
        <taxon>Pseudomonadota</taxon>
        <taxon>Betaproteobacteria</taxon>
        <taxon>Burkholderiales</taxon>
        <taxon>Burkholderiaceae</taxon>
        <taxon>Paraburkholderia</taxon>
    </lineage>
</organism>
<evidence type="ECO:0000313" key="1">
    <source>
        <dbReference type="EMBL" id="RKF31513.1"/>
    </source>
</evidence>
<dbReference type="AlphaFoldDB" id="A0A3R7L6T0"/>
<dbReference type="Proteomes" id="UP000283709">
    <property type="component" value="Unassembled WGS sequence"/>
</dbReference>
<proteinExistence type="predicted"/>
<sequence length="117" mass="12572">MSVQQDVCNDTRGDGGEHIVPVHADPLIAARRRLQAVLVPVVDNVIAIAVLGRKPLTLVPIAVRNGTARASQRRFVRRRPVATSILASVPRILSFVLRRAAVIVVVLLSEDGGGRAE</sequence>
<gene>
    <name evidence="1" type="ORF">BCY88_12165</name>
</gene>
<comment type="caution">
    <text evidence="1">The sequence shown here is derived from an EMBL/GenBank/DDBJ whole genome shotgun (WGS) entry which is preliminary data.</text>
</comment>
<reference evidence="1 2" key="1">
    <citation type="submission" date="2016-07" db="EMBL/GenBank/DDBJ databases">
        <title>Genome analysis of Burkholderia fungorum ES3-20.</title>
        <authorList>
            <person name="Xu D."/>
            <person name="Yao R."/>
            <person name="Zheng S."/>
        </authorList>
    </citation>
    <scope>NUCLEOTIDE SEQUENCE [LARGE SCALE GENOMIC DNA]</scope>
    <source>
        <strain evidence="1 2">ES3-20</strain>
    </source>
</reference>